<dbReference type="EMBL" id="CP011947">
    <property type="protein sequence ID" value="AKU08655.1"/>
    <property type="molecule type" value="Genomic_DNA"/>
</dbReference>
<dbReference type="Proteomes" id="UP000663064">
    <property type="component" value="Chromosome"/>
</dbReference>
<dbReference type="EMBL" id="CP063205">
    <property type="protein sequence ID" value="QOS12181.1"/>
    <property type="molecule type" value="Genomic_DNA"/>
</dbReference>
<proteinExistence type="predicted"/>
<gene>
    <name evidence="2" type="ORF">ABY42_13255</name>
    <name evidence="3" type="ORF">HfgLR_10215</name>
</gene>
<dbReference type="KEGG" id="hgi:ABY42_13255"/>
<reference evidence="4" key="1">
    <citation type="journal article" date="2015" name="J. Biotechnol.">
        <title>Complete genome sequence of Haloferax gibbonsii strain ARA6, a potential producer of polyhydroxyalkanoates and halocins isolated from Araruama, Rio de Janeiro, Brasil.</title>
        <authorList>
            <person name="Pinto L.H."/>
            <person name="D'Alincourt Carvalho-Assef A.P."/>
            <person name="Vieira R.P."/>
            <person name="Clementino M.M."/>
            <person name="Albano R.M."/>
        </authorList>
    </citation>
    <scope>NUCLEOTIDE SEQUENCE [LARGE SCALE GENOMIC DNA]</scope>
    <source>
        <strain evidence="4">ARA6</strain>
    </source>
</reference>
<accession>A0A0K1IWF9</accession>
<dbReference type="Pfam" id="PF19118">
    <property type="entry name" value="DUF5802"/>
    <property type="match status" value="1"/>
</dbReference>
<evidence type="ECO:0000313" key="4">
    <source>
        <dbReference type="Proteomes" id="UP000066124"/>
    </source>
</evidence>
<reference evidence="3" key="3">
    <citation type="journal article" date="2021" name="Front. Microbiol.">
        <title>Cellular and Genomic Properties of Haloferax gibbonsii LR2-5, the Host of Euryarchaeal Virus HFTV1.</title>
        <authorList>
            <person name="Tittes C."/>
            <person name="Schwarzer S."/>
            <person name="Pfeiffer F."/>
            <person name="Dyall-Smith M."/>
            <person name="Rodriguez-Franco M."/>
            <person name="Oksanen H.M."/>
            <person name="Quax T.E.F."/>
        </authorList>
    </citation>
    <scope>NUCLEOTIDE SEQUENCE</scope>
    <source>
        <strain evidence="3">LR2-5</strain>
    </source>
</reference>
<protein>
    <submittedName>
        <fullName evidence="2">Uncharacterized protein</fullName>
    </submittedName>
</protein>
<evidence type="ECO:0000313" key="2">
    <source>
        <dbReference type="EMBL" id="AKU08655.1"/>
    </source>
</evidence>
<dbReference type="GeneID" id="59459706"/>
<reference evidence="2" key="2">
    <citation type="submission" date="2015-06" db="EMBL/GenBank/DDBJ databases">
        <authorList>
            <person name="Hoefler B.C."/>
            <person name="Straight P.D."/>
        </authorList>
    </citation>
    <scope>NUCLEOTIDE SEQUENCE [LARGE SCALE GENOMIC DNA]</scope>
    <source>
        <strain evidence="2">ARA6</strain>
    </source>
</reference>
<dbReference type="AlphaFoldDB" id="A0A0K1IWF9"/>
<organism evidence="2 4">
    <name type="scientific">Haloferax gibbonsii</name>
    <dbReference type="NCBI Taxonomy" id="35746"/>
    <lineage>
        <taxon>Archaea</taxon>
        <taxon>Methanobacteriati</taxon>
        <taxon>Methanobacteriota</taxon>
        <taxon>Stenosarchaea group</taxon>
        <taxon>Halobacteria</taxon>
        <taxon>Halobacteriales</taxon>
        <taxon>Haloferacaceae</taxon>
        <taxon>Haloferax</taxon>
    </lineage>
</organism>
<dbReference type="InterPro" id="IPR043825">
    <property type="entry name" value="DUF5802"/>
</dbReference>
<dbReference type="Proteomes" id="UP000066124">
    <property type="component" value="Chromosome"/>
</dbReference>
<dbReference type="PATRIC" id="fig|35746.4.peg.2861"/>
<feature type="compositionally biased region" description="Basic and acidic residues" evidence="1">
    <location>
        <begin position="126"/>
        <end position="135"/>
    </location>
</feature>
<feature type="region of interest" description="Disordered" evidence="1">
    <location>
        <begin position="112"/>
        <end position="135"/>
    </location>
</feature>
<dbReference type="RefSeq" id="WP_004974763.1">
    <property type="nucleotide sequence ID" value="NZ_CP011947.1"/>
</dbReference>
<name>A0A0K1IWF9_HALGI</name>
<evidence type="ECO:0000313" key="3">
    <source>
        <dbReference type="EMBL" id="QOS12181.1"/>
    </source>
</evidence>
<evidence type="ECO:0000256" key="1">
    <source>
        <dbReference type="SAM" id="MobiDB-lite"/>
    </source>
</evidence>
<sequence>MFERFSSSYFLGRLYVEPYDGAEAAIHRTEHERLNECVYTDGRGVERVDYPLVMKLDTAHFPVVGDDGVPSGTLALPRDAVDADALPDDRPVLLADAPRAAELLRYAGYDLDDLAPGGPGGTEGSGPDRPDDRLA</sequence>